<evidence type="ECO:0000256" key="1">
    <source>
        <dbReference type="SAM" id="MobiDB-lite"/>
    </source>
</evidence>
<protein>
    <submittedName>
        <fullName evidence="2">Uncharacterized protein</fullName>
    </submittedName>
</protein>
<gene>
    <name evidence="2" type="ORF">CGOC_LOCUS4075</name>
</gene>
<feature type="compositionally biased region" description="Basic and acidic residues" evidence="1">
    <location>
        <begin position="49"/>
        <end position="73"/>
    </location>
</feature>
<evidence type="ECO:0000313" key="3">
    <source>
        <dbReference type="Proteomes" id="UP000271889"/>
    </source>
</evidence>
<organism evidence="2 3">
    <name type="scientific">Cylicostephanus goldi</name>
    <name type="common">Nematode worm</name>
    <dbReference type="NCBI Taxonomy" id="71465"/>
    <lineage>
        <taxon>Eukaryota</taxon>
        <taxon>Metazoa</taxon>
        <taxon>Ecdysozoa</taxon>
        <taxon>Nematoda</taxon>
        <taxon>Chromadorea</taxon>
        <taxon>Rhabditida</taxon>
        <taxon>Rhabditina</taxon>
        <taxon>Rhabditomorpha</taxon>
        <taxon>Strongyloidea</taxon>
        <taxon>Strongylidae</taxon>
        <taxon>Cylicostephanus</taxon>
    </lineage>
</organism>
<dbReference type="Proteomes" id="UP000271889">
    <property type="component" value="Unassembled WGS sequence"/>
</dbReference>
<dbReference type="EMBL" id="UYRV01010795">
    <property type="protein sequence ID" value="VDK57680.1"/>
    <property type="molecule type" value="Genomic_DNA"/>
</dbReference>
<proteinExistence type="predicted"/>
<accession>A0A3P6RSA8</accession>
<name>A0A3P6RSA8_CYLGO</name>
<evidence type="ECO:0000313" key="2">
    <source>
        <dbReference type="EMBL" id="VDK57680.1"/>
    </source>
</evidence>
<feature type="compositionally biased region" description="Acidic residues" evidence="1">
    <location>
        <begin position="1"/>
        <end position="25"/>
    </location>
</feature>
<keyword evidence="3" id="KW-1185">Reference proteome</keyword>
<sequence>MFRKDEDEEKKDAEEGEEKEAEEVEEAPKRLKKPQPKNMSTKKRPMTRRIKEFLYLHLLQKPEEMEESETKADEGEEKEEEAIGTKSLRSRTRRSNVAETPKAEEQTPKRRGKAAKSTKKDVAAEAEDESEQDAAKEKDKAEDKDEQPSR</sequence>
<reference evidence="2 3" key="1">
    <citation type="submission" date="2018-11" db="EMBL/GenBank/DDBJ databases">
        <authorList>
            <consortium name="Pathogen Informatics"/>
        </authorList>
    </citation>
    <scope>NUCLEOTIDE SEQUENCE [LARGE SCALE GENOMIC DNA]</scope>
</reference>
<dbReference type="AlphaFoldDB" id="A0A3P6RSA8"/>
<feature type="non-terminal residue" evidence="2">
    <location>
        <position position="150"/>
    </location>
</feature>
<feature type="compositionally biased region" description="Basic residues" evidence="1">
    <location>
        <begin position="30"/>
        <end position="48"/>
    </location>
</feature>
<feature type="compositionally biased region" description="Basic and acidic residues" evidence="1">
    <location>
        <begin position="133"/>
        <end position="150"/>
    </location>
</feature>
<feature type="region of interest" description="Disordered" evidence="1">
    <location>
        <begin position="1"/>
        <end position="150"/>
    </location>
</feature>